<dbReference type="InterPro" id="IPR044742">
    <property type="entry name" value="DEAD/DEAH_RhlB"/>
</dbReference>
<dbReference type="GO" id="GO:0003724">
    <property type="term" value="F:RNA helicase activity"/>
    <property type="evidence" value="ECO:0007669"/>
    <property type="project" value="InterPro"/>
</dbReference>
<dbReference type="InterPro" id="IPR050547">
    <property type="entry name" value="DEAD_box_RNA_helicases"/>
</dbReference>
<dbReference type="GO" id="GO:0016787">
    <property type="term" value="F:hydrolase activity"/>
    <property type="evidence" value="ECO:0007669"/>
    <property type="project" value="UniProtKB-KW"/>
</dbReference>
<feature type="compositionally biased region" description="Basic and acidic residues" evidence="6">
    <location>
        <begin position="380"/>
        <end position="393"/>
    </location>
</feature>
<evidence type="ECO:0000259" key="9">
    <source>
        <dbReference type="PROSITE" id="PS51195"/>
    </source>
</evidence>
<dbReference type="PANTHER" id="PTHR47963:SF3">
    <property type="entry name" value="DEAD-BOX ATP-DEPENDENT RNA HELICASE 47, MITOCHONDRIAL"/>
    <property type="match status" value="1"/>
</dbReference>
<evidence type="ECO:0000259" key="8">
    <source>
        <dbReference type="PROSITE" id="PS51194"/>
    </source>
</evidence>
<dbReference type="InterPro" id="IPR001650">
    <property type="entry name" value="Helicase_C-like"/>
</dbReference>
<dbReference type="PROSITE" id="PS51194">
    <property type="entry name" value="HELICASE_CTER"/>
    <property type="match status" value="1"/>
</dbReference>
<evidence type="ECO:0000256" key="6">
    <source>
        <dbReference type="SAM" id="MobiDB-lite"/>
    </source>
</evidence>
<dbReference type="OrthoDB" id="9805696at2"/>
<dbReference type="InterPro" id="IPR027417">
    <property type="entry name" value="P-loop_NTPase"/>
</dbReference>
<evidence type="ECO:0000256" key="2">
    <source>
        <dbReference type="ARBA" id="ARBA00022801"/>
    </source>
</evidence>
<dbReference type="Pfam" id="PF00271">
    <property type="entry name" value="Helicase_C"/>
    <property type="match status" value="1"/>
</dbReference>
<dbReference type="Pfam" id="PF00270">
    <property type="entry name" value="DEAD"/>
    <property type="match status" value="1"/>
</dbReference>
<accession>A0A328U431</accession>
<dbReference type="SUPFAM" id="SSF52540">
    <property type="entry name" value="P-loop containing nucleoside triphosphate hydrolases"/>
    <property type="match status" value="1"/>
</dbReference>
<evidence type="ECO:0000256" key="4">
    <source>
        <dbReference type="ARBA" id="ARBA00022840"/>
    </source>
</evidence>
<feature type="domain" description="Helicase ATP-binding" evidence="7">
    <location>
        <begin position="35"/>
        <end position="205"/>
    </location>
</feature>
<feature type="domain" description="DEAD-box RNA helicase Q" evidence="9">
    <location>
        <begin position="4"/>
        <end position="32"/>
    </location>
</feature>
<reference evidence="10 11" key="1">
    <citation type="submission" date="2018-06" db="EMBL/GenBank/DDBJ databases">
        <title>Paenibacillus montanisoli sp. nov., isolated from mountain area soil.</title>
        <authorList>
            <person name="Wu M."/>
        </authorList>
    </citation>
    <scope>NUCLEOTIDE SEQUENCE [LARGE SCALE GENOMIC DNA]</scope>
    <source>
        <strain evidence="10 11">RA17</strain>
    </source>
</reference>
<evidence type="ECO:0000256" key="5">
    <source>
        <dbReference type="PROSITE-ProRule" id="PRU00552"/>
    </source>
</evidence>
<keyword evidence="1" id="KW-0547">Nucleotide-binding</keyword>
<evidence type="ECO:0000256" key="3">
    <source>
        <dbReference type="ARBA" id="ARBA00022806"/>
    </source>
</evidence>
<dbReference type="EMBL" id="QLUW01000001">
    <property type="protein sequence ID" value="RAP77380.1"/>
    <property type="molecule type" value="Genomic_DNA"/>
</dbReference>
<name>A0A328U431_9BACL</name>
<dbReference type="Proteomes" id="UP000249260">
    <property type="component" value="Unassembled WGS sequence"/>
</dbReference>
<dbReference type="Gene3D" id="3.40.50.300">
    <property type="entry name" value="P-loop containing nucleotide triphosphate hydrolases"/>
    <property type="match status" value="2"/>
</dbReference>
<sequence>MMNVTWDSLQLQPQLIETLISNHIERPTPVQSATIPVLLAGHDVSAKSQTGTGKTLAYMLPALQRVDVSKQDVQVMVLAPTQELAMQIFRVAEIYGEPLEVKAQQLIGGASMQRQVEKLRQHPHVVIGTPGRIHELVKAGKLKLHHIRLVVIDEADQVFNLGSTVEVETLLRGMVRDRQIAFFSATRPQAMIEVESRWMRDPQRVDATADQEAGKQVKHFFVVCDRRDKADTARKLIRMLKPASALLFINDTDDIANYEAKLSYEGFSVETLYGDADKQRRASTLARFRDGRLQLLLATDVAARGLDIADLPLVVHLDPALDADHYVHRSGRTGRMGKPGTVISIVTRNQLFIMDKFRKQLGIDLQEKTMYAGKLWNPGDEQKSRDYGREAAPRRGNGASARGGEITRAQRGANGEGRIGGERADGGNGASAAFGARPSRTEASSHGESRPAAVRGRTAEASFESRSAASERRPAAAKQQVKPTKSKKEQERERKNKGAPKWLKAKREGDQK</sequence>
<keyword evidence="3 10" id="KW-0347">Helicase</keyword>
<dbReference type="PROSITE" id="PS51195">
    <property type="entry name" value="Q_MOTIF"/>
    <property type="match status" value="1"/>
</dbReference>
<dbReference type="SMART" id="SM00487">
    <property type="entry name" value="DEXDc"/>
    <property type="match status" value="1"/>
</dbReference>
<dbReference type="InterPro" id="IPR011545">
    <property type="entry name" value="DEAD/DEAH_box_helicase_dom"/>
</dbReference>
<dbReference type="GO" id="GO:0003723">
    <property type="term" value="F:RNA binding"/>
    <property type="evidence" value="ECO:0007669"/>
    <property type="project" value="TreeGrafter"/>
</dbReference>
<proteinExistence type="predicted"/>
<organism evidence="10 11">
    <name type="scientific">Paenibacillus montanisoli</name>
    <dbReference type="NCBI Taxonomy" id="2081970"/>
    <lineage>
        <taxon>Bacteria</taxon>
        <taxon>Bacillati</taxon>
        <taxon>Bacillota</taxon>
        <taxon>Bacilli</taxon>
        <taxon>Bacillales</taxon>
        <taxon>Paenibacillaceae</taxon>
        <taxon>Paenibacillus</taxon>
    </lineage>
</organism>
<evidence type="ECO:0000259" key="7">
    <source>
        <dbReference type="PROSITE" id="PS51192"/>
    </source>
</evidence>
<feature type="short sequence motif" description="Q motif" evidence="5">
    <location>
        <begin position="4"/>
        <end position="32"/>
    </location>
</feature>
<dbReference type="PANTHER" id="PTHR47963">
    <property type="entry name" value="DEAD-BOX ATP-DEPENDENT RNA HELICASE 47, MITOCHONDRIAL"/>
    <property type="match status" value="1"/>
</dbReference>
<dbReference type="InterPro" id="IPR014001">
    <property type="entry name" value="Helicase_ATP-bd"/>
</dbReference>
<feature type="domain" description="Helicase C-terminal" evidence="8">
    <location>
        <begin position="216"/>
        <end position="376"/>
    </location>
</feature>
<dbReference type="CDD" id="cd00268">
    <property type="entry name" value="DEADc"/>
    <property type="match status" value="1"/>
</dbReference>
<evidence type="ECO:0000256" key="1">
    <source>
        <dbReference type="ARBA" id="ARBA00022741"/>
    </source>
</evidence>
<protein>
    <submittedName>
        <fullName evidence="10">ATP-dependent helicase</fullName>
    </submittedName>
</protein>
<comment type="caution">
    <text evidence="10">The sequence shown here is derived from an EMBL/GenBank/DDBJ whole genome shotgun (WGS) entry which is preliminary data.</text>
</comment>
<gene>
    <name evidence="10" type="ORF">DL346_02515</name>
</gene>
<dbReference type="CDD" id="cd18787">
    <property type="entry name" value="SF2_C_DEAD"/>
    <property type="match status" value="1"/>
</dbReference>
<dbReference type="PROSITE" id="PS51192">
    <property type="entry name" value="HELICASE_ATP_BIND_1"/>
    <property type="match status" value="1"/>
</dbReference>
<dbReference type="SMART" id="SM00490">
    <property type="entry name" value="HELICc"/>
    <property type="match status" value="1"/>
</dbReference>
<feature type="compositionally biased region" description="Basic and acidic residues" evidence="6">
    <location>
        <begin position="486"/>
        <end position="496"/>
    </location>
</feature>
<feature type="compositionally biased region" description="Basic and acidic residues" evidence="6">
    <location>
        <begin position="439"/>
        <end position="449"/>
    </location>
</feature>
<feature type="region of interest" description="Disordered" evidence="6">
    <location>
        <begin position="375"/>
        <end position="512"/>
    </location>
</feature>
<dbReference type="InterPro" id="IPR014014">
    <property type="entry name" value="RNA_helicase_DEAD_Q_motif"/>
</dbReference>
<keyword evidence="4" id="KW-0067">ATP-binding</keyword>
<keyword evidence="11" id="KW-1185">Reference proteome</keyword>
<keyword evidence="2" id="KW-0378">Hydrolase</keyword>
<dbReference type="AlphaFoldDB" id="A0A328U431"/>
<dbReference type="GO" id="GO:0005524">
    <property type="term" value="F:ATP binding"/>
    <property type="evidence" value="ECO:0007669"/>
    <property type="project" value="UniProtKB-KW"/>
</dbReference>
<evidence type="ECO:0000313" key="11">
    <source>
        <dbReference type="Proteomes" id="UP000249260"/>
    </source>
</evidence>
<evidence type="ECO:0000313" key="10">
    <source>
        <dbReference type="EMBL" id="RAP77380.1"/>
    </source>
</evidence>
<feature type="compositionally biased region" description="Low complexity" evidence="6">
    <location>
        <begin position="459"/>
        <end position="468"/>
    </location>
</feature>